<accession>A0ACC0PKL4</accession>
<name>A0ACC0PKL4_RHOML</name>
<dbReference type="Proteomes" id="UP001062846">
    <property type="component" value="Chromosome 2"/>
</dbReference>
<sequence>MATAREAQAVKSLNKTPRRRRFAFKTLSQRLEEIDVDVFRSLDPLKSLLSEGSSFFRDCLVEWRVIIRQTVLESESKIKVLDAVSPLLISGNSDVRMSVCDLLDALAGTESSLIAVAKLVRELNSTSVMEMGGLDYDSIINAYEKINKDFFYTVREKHALIILSHAVHDMSSEEMILRQSGFGLLLSFVEFSAEILDRDMRSDDQSWPESSIARIINKFIFKHMGDAMNKEAPIQKVWIDLLREMVLKLPMVPSLKSFQKHRRSRALSRFRNFVSSGNLSEVITTKVFVSLFFNMLFELQNGKAENVRSACLEALASISGNMEWESYYAFLMRCFREMTRKSVMQKVLLRLICFVLDHFHFMDNAKDSVEGSKAGTTGMTSKIVLRRCYSSAEVTEIQACLQKTVLQKIQKLLTSDSDNVNVRISVVALKLLKLLPGDVMEFQLPSIVHRISNFLKHRLESICDEARVALAACLKELGLEYLHFIVKVLRSDLKRGYELHVLGYTLNFILSKFLVNPISGKLDYCLEELLSVMEHDILGDVSEEKEVEQISSKMKETREFKSFETLQLIAQNITFKTQAVKLLEPVTSRLQKHLTPKVKSKLECMLTNIAAGIECNPSINQADLFILLYGHIKDGITYETHTNKRSSVANTNKQPGDKAMCKIIVSAKLIDSCSQSSHLITVFALGLLHNCLKSRKCHKKDEELLSKLDPFVRLLTEYLTSKYEDIIAAALSYEHSSGRETVLEMLHVIVIKFPKAVNEHSLVIFVLLVFCLANDNDNKVRSMTGAAIKLLIGHVRQDSLDSILEFSFSWYMEQDLRSAAAAQVLGLLVEVMKEGFKEHINGVLPVMRSIFRSAVDVLKIGPLDLSVETTWKGAYYSLIMLEKILHQFRDRCLAIDLEDIWDTICELLLHPHMWLRDVLNRLVALYFASVKNHDKSLETFFLMRPSRLFLIAVSLCCQLNGPLVDNASSTYITQNFSFALCAVHSLLGPDKLVGACSIWSTLEHHEQGQFFEVFELLDSGKGGSMFVSLTSGDNKQNAEENSDRQQSLLVTLLLKRMGKIALQMDAVQMKIVFNVFKSISPKILDPEKFSSKIGDFQGYEYQLLLPSCKVCEGCAGKVVPDDVKQLAQEALETIRDTLGMNKFALVYCLIRKNLKTKRNKRKQGEKLMAVVNPMQNAKRKLRISEKNRANKKRKVMSMRMTKWMR</sequence>
<proteinExistence type="predicted"/>
<organism evidence="1 2">
    <name type="scientific">Rhododendron molle</name>
    <name type="common">Chinese azalea</name>
    <name type="synonym">Azalea mollis</name>
    <dbReference type="NCBI Taxonomy" id="49168"/>
    <lineage>
        <taxon>Eukaryota</taxon>
        <taxon>Viridiplantae</taxon>
        <taxon>Streptophyta</taxon>
        <taxon>Embryophyta</taxon>
        <taxon>Tracheophyta</taxon>
        <taxon>Spermatophyta</taxon>
        <taxon>Magnoliopsida</taxon>
        <taxon>eudicotyledons</taxon>
        <taxon>Gunneridae</taxon>
        <taxon>Pentapetalae</taxon>
        <taxon>asterids</taxon>
        <taxon>Ericales</taxon>
        <taxon>Ericaceae</taxon>
        <taxon>Ericoideae</taxon>
        <taxon>Rhodoreae</taxon>
        <taxon>Rhododendron</taxon>
    </lineage>
</organism>
<reference evidence="1" key="1">
    <citation type="submission" date="2022-02" db="EMBL/GenBank/DDBJ databases">
        <title>Plant Genome Project.</title>
        <authorList>
            <person name="Zhang R.-G."/>
        </authorList>
    </citation>
    <scope>NUCLEOTIDE SEQUENCE</scope>
    <source>
        <strain evidence="1">AT1</strain>
    </source>
</reference>
<keyword evidence="2" id="KW-1185">Reference proteome</keyword>
<comment type="caution">
    <text evidence="1">The sequence shown here is derived from an EMBL/GenBank/DDBJ whole genome shotgun (WGS) entry which is preliminary data.</text>
</comment>
<evidence type="ECO:0000313" key="1">
    <source>
        <dbReference type="EMBL" id="KAI8566257.1"/>
    </source>
</evidence>
<gene>
    <name evidence="1" type="ORF">RHMOL_Rhmol02G0025800</name>
</gene>
<protein>
    <submittedName>
        <fullName evidence="1">Uncharacterized protein</fullName>
    </submittedName>
</protein>
<evidence type="ECO:0000313" key="2">
    <source>
        <dbReference type="Proteomes" id="UP001062846"/>
    </source>
</evidence>
<dbReference type="EMBL" id="CM046389">
    <property type="protein sequence ID" value="KAI8566257.1"/>
    <property type="molecule type" value="Genomic_DNA"/>
</dbReference>